<evidence type="ECO:0000256" key="1">
    <source>
        <dbReference type="ARBA" id="ARBA00022737"/>
    </source>
</evidence>
<evidence type="ECO:0000256" key="2">
    <source>
        <dbReference type="SAM" id="MobiDB-lite"/>
    </source>
</evidence>
<sequence>MCLGALDEPAVCVWAALPTEPDLPGGAEQCAWKGYSLADLHSHCALGALGAGVRDSFLSAATACYNSALSGAGRARRWATSLCLTTELLARRLRPSAITLNSLAAACASSAEGEARALSLMARLKETYLRVDNFWYNTLISSATRRQEWARGMVALTQLRQGALKPDAIACRASLSSCKVRQSWPAAISLMSAFAHYAVREADATRGSFLDCFDDSSAWEAAGELLRRWEFEGWLPDAVAVNSALATCARWRHWLPALRHVDAHRSCWDAVTCTSAIAACAGQLWRPALALARLLRARGLRASRLTYLATMECLGSDNGWSDGRKDRSRKRSALSLGSGPCH</sequence>
<evidence type="ECO:0008006" key="5">
    <source>
        <dbReference type="Google" id="ProtNLM"/>
    </source>
</evidence>
<dbReference type="Gene3D" id="1.25.40.10">
    <property type="entry name" value="Tetratricopeptide repeat domain"/>
    <property type="match status" value="2"/>
</dbReference>
<evidence type="ECO:0000313" key="3">
    <source>
        <dbReference type="EMBL" id="CAE7200969.1"/>
    </source>
</evidence>
<dbReference type="InterPro" id="IPR011990">
    <property type="entry name" value="TPR-like_helical_dom_sf"/>
</dbReference>
<keyword evidence="1" id="KW-0677">Repeat</keyword>
<accession>A0A812JA78</accession>
<protein>
    <recommendedName>
        <fullName evidence="5">Pentatricopeptide repeat-containing protein, chloroplastic</fullName>
    </recommendedName>
</protein>
<organism evidence="3 4">
    <name type="scientific">Symbiodinium natans</name>
    <dbReference type="NCBI Taxonomy" id="878477"/>
    <lineage>
        <taxon>Eukaryota</taxon>
        <taxon>Sar</taxon>
        <taxon>Alveolata</taxon>
        <taxon>Dinophyceae</taxon>
        <taxon>Suessiales</taxon>
        <taxon>Symbiodiniaceae</taxon>
        <taxon>Symbiodinium</taxon>
    </lineage>
</organism>
<comment type="caution">
    <text evidence="3">The sequence shown here is derived from an EMBL/GenBank/DDBJ whole genome shotgun (WGS) entry which is preliminary data.</text>
</comment>
<reference evidence="3" key="1">
    <citation type="submission" date="2021-02" db="EMBL/GenBank/DDBJ databases">
        <authorList>
            <person name="Dougan E. K."/>
            <person name="Rhodes N."/>
            <person name="Thang M."/>
            <person name="Chan C."/>
        </authorList>
    </citation>
    <scope>NUCLEOTIDE SEQUENCE</scope>
</reference>
<dbReference type="OrthoDB" id="445220at2759"/>
<dbReference type="PANTHER" id="PTHR47447">
    <property type="entry name" value="OS03G0856100 PROTEIN"/>
    <property type="match status" value="1"/>
</dbReference>
<dbReference type="PANTHER" id="PTHR47447:SF17">
    <property type="entry name" value="OS12G0638900 PROTEIN"/>
    <property type="match status" value="1"/>
</dbReference>
<feature type="region of interest" description="Disordered" evidence="2">
    <location>
        <begin position="321"/>
        <end position="342"/>
    </location>
</feature>
<dbReference type="AlphaFoldDB" id="A0A812JA78"/>
<proteinExistence type="predicted"/>
<gene>
    <name evidence="3" type="ORF">SNAT2548_LOCUS5985</name>
</gene>
<name>A0A812JA78_9DINO</name>
<dbReference type="Proteomes" id="UP000604046">
    <property type="component" value="Unassembled WGS sequence"/>
</dbReference>
<dbReference type="EMBL" id="CAJNDS010000391">
    <property type="protein sequence ID" value="CAE7200969.1"/>
    <property type="molecule type" value="Genomic_DNA"/>
</dbReference>
<evidence type="ECO:0000313" key="4">
    <source>
        <dbReference type="Proteomes" id="UP000604046"/>
    </source>
</evidence>
<keyword evidence="4" id="KW-1185">Reference proteome</keyword>